<feature type="compositionally biased region" description="Polar residues" evidence="1">
    <location>
        <begin position="246"/>
        <end position="260"/>
    </location>
</feature>
<keyword evidence="5" id="KW-1185">Reference proteome</keyword>
<evidence type="ECO:0000313" key="6">
    <source>
        <dbReference type="WBParaSite" id="ACOC_0000570901-mRNA-1"/>
    </source>
</evidence>
<evidence type="ECO:0000313" key="4">
    <source>
        <dbReference type="EMBL" id="VDM57295.1"/>
    </source>
</evidence>
<dbReference type="WBParaSite" id="ACOC_0000570901-mRNA-1">
    <property type="protein sequence ID" value="ACOC_0000570901-mRNA-1"/>
    <property type="gene ID" value="ACOC_0000570901"/>
</dbReference>
<feature type="region of interest" description="Disordered" evidence="1">
    <location>
        <begin position="244"/>
        <end position="288"/>
    </location>
</feature>
<dbReference type="Pfam" id="PF23626">
    <property type="entry name" value="CCD_aECM"/>
    <property type="match status" value="1"/>
</dbReference>
<feature type="region of interest" description="Disordered" evidence="1">
    <location>
        <begin position="431"/>
        <end position="456"/>
    </location>
</feature>
<proteinExistence type="predicted"/>
<evidence type="ECO:0000259" key="3">
    <source>
        <dbReference type="Pfam" id="PF23626"/>
    </source>
</evidence>
<dbReference type="STRING" id="334426.A0A0R3PLQ8"/>
<evidence type="ECO:0000256" key="2">
    <source>
        <dbReference type="SAM" id="SignalP"/>
    </source>
</evidence>
<dbReference type="Proteomes" id="UP000267027">
    <property type="component" value="Unassembled WGS sequence"/>
</dbReference>
<evidence type="ECO:0000256" key="1">
    <source>
        <dbReference type="SAM" id="MobiDB-lite"/>
    </source>
</evidence>
<feature type="chain" id="PRO_5043130176" description="aECM cysteine-cradle domain-containing protein" evidence="2">
    <location>
        <begin position="16"/>
        <end position="616"/>
    </location>
</feature>
<feature type="domain" description="aECM cysteine-cradle" evidence="3">
    <location>
        <begin position="567"/>
        <end position="590"/>
    </location>
</feature>
<protein>
    <recommendedName>
        <fullName evidence="3">aECM cysteine-cradle domain-containing protein</fullName>
    </recommendedName>
</protein>
<dbReference type="AlphaFoldDB" id="A0A0R3PLQ8"/>
<reference evidence="4 5" key="2">
    <citation type="submission" date="2018-11" db="EMBL/GenBank/DDBJ databases">
        <authorList>
            <consortium name="Pathogen Informatics"/>
        </authorList>
    </citation>
    <scope>NUCLEOTIDE SEQUENCE [LARGE SCALE GENOMIC DNA]</scope>
    <source>
        <strain evidence="4 5">Costa Rica</strain>
    </source>
</reference>
<feature type="compositionally biased region" description="Basic and acidic residues" evidence="1">
    <location>
        <begin position="511"/>
        <end position="531"/>
    </location>
</feature>
<dbReference type="InterPro" id="IPR055352">
    <property type="entry name" value="CCD_aECM"/>
</dbReference>
<dbReference type="OrthoDB" id="5865092at2759"/>
<feature type="region of interest" description="Disordered" evidence="1">
    <location>
        <begin position="511"/>
        <end position="537"/>
    </location>
</feature>
<name>A0A0R3PLQ8_ANGCS</name>
<reference evidence="6" key="1">
    <citation type="submission" date="2017-02" db="UniProtKB">
        <authorList>
            <consortium name="WormBaseParasite"/>
        </authorList>
    </citation>
    <scope>IDENTIFICATION</scope>
</reference>
<organism evidence="6">
    <name type="scientific">Angiostrongylus costaricensis</name>
    <name type="common">Nematode worm</name>
    <dbReference type="NCBI Taxonomy" id="334426"/>
    <lineage>
        <taxon>Eukaryota</taxon>
        <taxon>Metazoa</taxon>
        <taxon>Ecdysozoa</taxon>
        <taxon>Nematoda</taxon>
        <taxon>Chromadorea</taxon>
        <taxon>Rhabditida</taxon>
        <taxon>Rhabditina</taxon>
        <taxon>Rhabditomorpha</taxon>
        <taxon>Strongyloidea</taxon>
        <taxon>Metastrongylidae</taxon>
        <taxon>Angiostrongylus</taxon>
    </lineage>
</organism>
<dbReference type="EMBL" id="UYYA01003889">
    <property type="protein sequence ID" value="VDM57295.1"/>
    <property type="molecule type" value="Genomic_DNA"/>
</dbReference>
<feature type="signal peptide" evidence="2">
    <location>
        <begin position="1"/>
        <end position="15"/>
    </location>
</feature>
<sequence>MEWGCILLIVSVAWAAQEEHFIDVKQLVKGTIEAMSKLPMPQNGTDPMNEKNSEQFYKLFQVPADIMGKLAADAGYLDTTYPTTTGPWIVRRLSLLCTLLYPYHKRLLSNVKQQLPPMPVMSMQSPAEMASSLANSASLVALPVLQGATGSSQSNIQPQYVYQPIIKPDGKTYYQQLLILPGKVASNGAEIGLRPPIERSSFLQEMMPVQQKSRSYLIFQSAQFQRIIQANFSVTAPTFPPPVNIFQASGTDESTPDPNNSEPPPTGEQRRYGENSRSQTCRRAEDTSRAERGGVPVLKIWLLVKKFMYLYYLTLLILTFYTLESLSVLEETVVESQMSHHNRKFRRAKKLKKLLNKKRHFVDDVQAIEIVPREHHESIRRMPQKTQYLERVMIQIPYSRQKLERAHASKTTKHARYEPLDTSISKELVNFGQRKGPGSRKNGDKRTVTAAKNRRRNIKGTKSMNTLETKSVEIEFSDEKRIRNPQLNEMDVATPLTLTRRTLQMNKLKEEMRSSMKNNERTAERHHEIRPHTRKTRKRIIKNTKEIEDDLLQASTSPTNVESPSLRRHCLNIRTFARQFGFHDVKSFARGMSHSSLLKASELLKSGASIAQLSNI</sequence>
<keyword evidence="2" id="KW-0732">Signal</keyword>
<evidence type="ECO:0000313" key="5">
    <source>
        <dbReference type="Proteomes" id="UP000267027"/>
    </source>
</evidence>
<accession>A0A0R3PLQ8</accession>
<gene>
    <name evidence="4" type="ORF">ACOC_LOCUS5710</name>
</gene>